<feature type="active site" description="Proton acceptor" evidence="4">
    <location>
        <position position="177"/>
    </location>
</feature>
<dbReference type="InterPro" id="IPR002641">
    <property type="entry name" value="PNPLA_dom"/>
</dbReference>
<dbReference type="RefSeq" id="WP_096180581.1">
    <property type="nucleotide sequence ID" value="NZ_BDUF01000010.1"/>
</dbReference>
<keyword evidence="2 4" id="KW-0442">Lipid degradation</keyword>
<dbReference type="EMBL" id="BDUF01000010">
    <property type="protein sequence ID" value="GAX88876.1"/>
    <property type="molecule type" value="Genomic_DNA"/>
</dbReference>
<evidence type="ECO:0000313" key="7">
    <source>
        <dbReference type="Proteomes" id="UP000217785"/>
    </source>
</evidence>
<keyword evidence="7" id="KW-1185">Reference proteome</keyword>
<keyword evidence="1 4" id="KW-0378">Hydrolase</keyword>
<protein>
    <recommendedName>
        <fullName evidence="5">PNPLA domain-containing protein</fullName>
    </recommendedName>
</protein>
<dbReference type="AlphaFoldDB" id="A0A292YIE4"/>
<evidence type="ECO:0000256" key="4">
    <source>
        <dbReference type="PROSITE-ProRule" id="PRU01161"/>
    </source>
</evidence>
<proteinExistence type="predicted"/>
<evidence type="ECO:0000256" key="2">
    <source>
        <dbReference type="ARBA" id="ARBA00022963"/>
    </source>
</evidence>
<dbReference type="PANTHER" id="PTHR14226">
    <property type="entry name" value="NEUROPATHY TARGET ESTERASE/SWISS CHEESE D.MELANOGASTER"/>
    <property type="match status" value="1"/>
</dbReference>
<dbReference type="OrthoDB" id="9770965at2"/>
<dbReference type="Proteomes" id="UP000217785">
    <property type="component" value="Unassembled WGS sequence"/>
</dbReference>
<evidence type="ECO:0000256" key="3">
    <source>
        <dbReference type="ARBA" id="ARBA00023098"/>
    </source>
</evidence>
<feature type="short sequence motif" description="DGA/G" evidence="4">
    <location>
        <begin position="177"/>
        <end position="179"/>
    </location>
</feature>
<gene>
    <name evidence="6" type="ORF">EFBL_0490</name>
</gene>
<keyword evidence="3 4" id="KW-0443">Lipid metabolism</keyword>
<comment type="caution">
    <text evidence="6">The sequence shown here is derived from an EMBL/GenBank/DDBJ whole genome shotgun (WGS) entry which is preliminary data.</text>
</comment>
<evidence type="ECO:0000259" key="5">
    <source>
        <dbReference type="PROSITE" id="PS51635"/>
    </source>
</evidence>
<accession>A0A292YIE4</accession>
<evidence type="ECO:0000313" key="6">
    <source>
        <dbReference type="EMBL" id="GAX88876.1"/>
    </source>
</evidence>
<dbReference type="PROSITE" id="PS51635">
    <property type="entry name" value="PNPLA"/>
    <property type="match status" value="1"/>
</dbReference>
<evidence type="ECO:0000256" key="1">
    <source>
        <dbReference type="ARBA" id="ARBA00022801"/>
    </source>
</evidence>
<feature type="short sequence motif" description="GXGXXG" evidence="4">
    <location>
        <begin position="10"/>
        <end position="15"/>
    </location>
</feature>
<dbReference type="InterPro" id="IPR050301">
    <property type="entry name" value="NTE"/>
</dbReference>
<feature type="short sequence motif" description="GXSXG" evidence="4">
    <location>
        <begin position="37"/>
        <end position="41"/>
    </location>
</feature>
<reference evidence="7" key="1">
    <citation type="submission" date="2017-07" db="EMBL/GenBank/DDBJ databases">
        <title>Draft genome sequence of Effusibacillus lacus strain skLN1.</title>
        <authorList>
            <person name="Watanabe M."/>
            <person name="Kojima H."/>
            <person name="Fukui M."/>
        </authorList>
    </citation>
    <scope>NUCLEOTIDE SEQUENCE [LARGE SCALE GENOMIC DNA]</scope>
    <source>
        <strain evidence="7">skLN1</strain>
    </source>
</reference>
<feature type="active site" description="Nucleophile" evidence="4">
    <location>
        <position position="39"/>
    </location>
</feature>
<dbReference type="GO" id="GO:0016787">
    <property type="term" value="F:hydrolase activity"/>
    <property type="evidence" value="ECO:0007669"/>
    <property type="project" value="UniProtKB-UniRule"/>
</dbReference>
<feature type="domain" description="PNPLA" evidence="5">
    <location>
        <begin position="6"/>
        <end position="190"/>
    </location>
</feature>
<dbReference type="Pfam" id="PF01734">
    <property type="entry name" value="Patatin"/>
    <property type="match status" value="1"/>
</dbReference>
<dbReference type="PANTHER" id="PTHR14226:SF29">
    <property type="entry name" value="NEUROPATHY TARGET ESTERASE SWS"/>
    <property type="match status" value="1"/>
</dbReference>
<organism evidence="6 7">
    <name type="scientific">Effusibacillus lacus</name>
    <dbReference type="NCBI Taxonomy" id="1348429"/>
    <lineage>
        <taxon>Bacteria</taxon>
        <taxon>Bacillati</taxon>
        <taxon>Bacillota</taxon>
        <taxon>Bacilli</taxon>
        <taxon>Bacillales</taxon>
        <taxon>Alicyclobacillaceae</taxon>
        <taxon>Effusibacillus</taxon>
    </lineage>
</organism>
<dbReference type="GO" id="GO:0016042">
    <property type="term" value="P:lipid catabolic process"/>
    <property type="evidence" value="ECO:0007669"/>
    <property type="project" value="UniProtKB-UniRule"/>
</dbReference>
<name>A0A292YIE4_9BACL</name>
<dbReference type="InterPro" id="IPR016035">
    <property type="entry name" value="Acyl_Trfase/lysoPLipase"/>
</dbReference>
<sequence>MGKIGLALGGGGVAGSAHLGVLLALEEAGIPVDCVAGTSAGAIVAALYAYGYGPEELIGMVSAINKRYLDYDYLSLFLRLINRSVTVQGIIKGEKLRDLIVNKTGNTRISDIRRPLALLSSDLQHARQVVFASCEYRHDDNEVDVITDIPIADAVQASFAIPVLFRPVAHNGRLLVDGGIMDNCPVTAARALGADKVIAVNLVCANPVSTPFPSIMSVLSRVISMNLAIQARSIARHADIVLHPDVGTVGVLEFPKLHACIEYGYEHTRSRIKEIKETLGW</sequence>
<dbReference type="SUPFAM" id="SSF52151">
    <property type="entry name" value="FabD/lysophospholipase-like"/>
    <property type="match status" value="1"/>
</dbReference>
<dbReference type="Gene3D" id="3.40.1090.10">
    <property type="entry name" value="Cytosolic phospholipase A2 catalytic domain"/>
    <property type="match status" value="1"/>
</dbReference>